<dbReference type="OrthoDB" id="9790282at2"/>
<dbReference type="GO" id="GO:0008914">
    <property type="term" value="F:leucyl-tRNA--protein transferase activity"/>
    <property type="evidence" value="ECO:0007669"/>
    <property type="project" value="InterPro"/>
</dbReference>
<keyword evidence="5" id="KW-1185">Reference proteome</keyword>
<organism evidence="4 5">
    <name type="scientific">Trebonia kvetii</name>
    <dbReference type="NCBI Taxonomy" id="2480626"/>
    <lineage>
        <taxon>Bacteria</taxon>
        <taxon>Bacillati</taxon>
        <taxon>Actinomycetota</taxon>
        <taxon>Actinomycetes</taxon>
        <taxon>Streptosporangiales</taxon>
        <taxon>Treboniaceae</taxon>
        <taxon>Trebonia</taxon>
    </lineage>
</organism>
<dbReference type="GO" id="GO:0005737">
    <property type="term" value="C:cytoplasm"/>
    <property type="evidence" value="ECO:0007669"/>
    <property type="project" value="TreeGrafter"/>
</dbReference>
<dbReference type="PANTHER" id="PTHR30098:SF2">
    <property type="entry name" value="LEUCYL_PHENYLALANYL-TRNA--PROTEIN TRANSFERASE"/>
    <property type="match status" value="1"/>
</dbReference>
<comment type="caution">
    <text evidence="4">The sequence shown here is derived from an EMBL/GenBank/DDBJ whole genome shotgun (WGS) entry which is preliminary data.</text>
</comment>
<gene>
    <name evidence="4" type="ORF">EAS64_15235</name>
</gene>
<sequence>MSASRYPGWESFTFPVGQASADQPVAFCADLSPASVLGGYRRGIVPIPAETEFIRTRNEVLYEDKVAAGAIAIVGGSRDDPYWVAWWSPDPRLLIQGEGVHLGRNVRKRLRRDGLVTSADTAFRRVAEECRAGREPRWLTDSLLGSLAELHTAGWAHSIEVWRGDDLVGGALCMGIGEVLSGDSLFGRHPGGAAIAVADMWARLGVVGGKVIDAQWDSPFLRSLGAAPVAREQYLALLDRSAAPVSLPREALPALRLLPAQP</sequence>
<dbReference type="AlphaFoldDB" id="A0A6P2BXJ9"/>
<dbReference type="Proteomes" id="UP000460272">
    <property type="component" value="Unassembled WGS sequence"/>
</dbReference>
<keyword evidence="3" id="KW-0012">Acyltransferase</keyword>
<keyword evidence="2 4" id="KW-0808">Transferase</keyword>
<dbReference type="SUPFAM" id="SSF55729">
    <property type="entry name" value="Acyl-CoA N-acyltransferases (Nat)"/>
    <property type="match status" value="1"/>
</dbReference>
<proteinExistence type="predicted"/>
<dbReference type="InterPro" id="IPR004616">
    <property type="entry name" value="Leu/Phe-tRNA_Trfase"/>
</dbReference>
<name>A0A6P2BXJ9_9ACTN</name>
<evidence type="ECO:0000256" key="1">
    <source>
        <dbReference type="ARBA" id="ARBA00022490"/>
    </source>
</evidence>
<dbReference type="RefSeq" id="WP_145853683.1">
    <property type="nucleotide sequence ID" value="NZ_RPFW01000003.1"/>
</dbReference>
<dbReference type="Pfam" id="PF03588">
    <property type="entry name" value="Leu_Phe_trans"/>
    <property type="match status" value="1"/>
</dbReference>
<dbReference type="InterPro" id="IPR016181">
    <property type="entry name" value="Acyl_CoA_acyltransferase"/>
</dbReference>
<accession>A0A6P2BXJ9</accession>
<keyword evidence="1" id="KW-0963">Cytoplasm</keyword>
<reference evidence="4 5" key="1">
    <citation type="submission" date="2018-11" db="EMBL/GenBank/DDBJ databases">
        <title>Trebonia kvetii gen.nov., sp.nov., a novel acidophilic actinobacterium, and proposal of the new actinobacterial family Treboniaceae fam. nov.</title>
        <authorList>
            <person name="Rapoport D."/>
            <person name="Sagova-Mareckova M."/>
            <person name="Sedlacek I."/>
            <person name="Provaznik J."/>
            <person name="Kralova S."/>
            <person name="Pavlinic D."/>
            <person name="Benes V."/>
            <person name="Kopecky J."/>
        </authorList>
    </citation>
    <scope>NUCLEOTIDE SEQUENCE [LARGE SCALE GENOMIC DNA]</scope>
    <source>
        <strain evidence="4 5">15Tr583</strain>
    </source>
</reference>
<protein>
    <submittedName>
        <fullName evidence="4">Leucyl/phenylalanyl-tRNA--protein transferase</fullName>
    </submittedName>
</protein>
<dbReference type="GO" id="GO:0030163">
    <property type="term" value="P:protein catabolic process"/>
    <property type="evidence" value="ECO:0007669"/>
    <property type="project" value="InterPro"/>
</dbReference>
<evidence type="ECO:0000313" key="5">
    <source>
        <dbReference type="Proteomes" id="UP000460272"/>
    </source>
</evidence>
<dbReference type="PANTHER" id="PTHR30098">
    <property type="entry name" value="LEUCYL/PHENYLALANYL-TRNA--PROTEIN TRANSFERASE"/>
    <property type="match status" value="1"/>
</dbReference>
<evidence type="ECO:0000256" key="2">
    <source>
        <dbReference type="ARBA" id="ARBA00022679"/>
    </source>
</evidence>
<evidence type="ECO:0000256" key="3">
    <source>
        <dbReference type="ARBA" id="ARBA00023315"/>
    </source>
</evidence>
<dbReference type="InterPro" id="IPR042203">
    <property type="entry name" value="Leu/Phe-tRNA_Trfase_C"/>
</dbReference>
<dbReference type="Gene3D" id="3.40.630.70">
    <property type="entry name" value="Leucyl/phenylalanyl-tRNA-protein transferase, C-terminal domain"/>
    <property type="match status" value="1"/>
</dbReference>
<dbReference type="EMBL" id="RPFW01000003">
    <property type="protein sequence ID" value="TVZ03812.1"/>
    <property type="molecule type" value="Genomic_DNA"/>
</dbReference>
<evidence type="ECO:0000313" key="4">
    <source>
        <dbReference type="EMBL" id="TVZ03812.1"/>
    </source>
</evidence>